<accession>K0TB37</accession>
<gene>
    <name evidence="2" type="ORF">THAOC_03990</name>
</gene>
<evidence type="ECO:0008006" key="4">
    <source>
        <dbReference type="Google" id="ProtNLM"/>
    </source>
</evidence>
<evidence type="ECO:0000313" key="2">
    <source>
        <dbReference type="EMBL" id="EJK74339.1"/>
    </source>
</evidence>
<keyword evidence="1" id="KW-0812">Transmembrane</keyword>
<proteinExistence type="predicted"/>
<organism evidence="2 3">
    <name type="scientific">Thalassiosira oceanica</name>
    <name type="common">Marine diatom</name>
    <dbReference type="NCBI Taxonomy" id="159749"/>
    <lineage>
        <taxon>Eukaryota</taxon>
        <taxon>Sar</taxon>
        <taxon>Stramenopiles</taxon>
        <taxon>Ochrophyta</taxon>
        <taxon>Bacillariophyta</taxon>
        <taxon>Coscinodiscophyceae</taxon>
        <taxon>Thalassiosirophycidae</taxon>
        <taxon>Thalassiosirales</taxon>
        <taxon>Thalassiosiraceae</taxon>
        <taxon>Thalassiosira</taxon>
    </lineage>
</organism>
<protein>
    <recommendedName>
        <fullName evidence="4">Ion transport domain-containing protein</fullName>
    </recommendedName>
</protein>
<feature type="transmembrane region" description="Helical" evidence="1">
    <location>
        <begin position="45"/>
        <end position="67"/>
    </location>
</feature>
<evidence type="ECO:0000256" key="1">
    <source>
        <dbReference type="SAM" id="Phobius"/>
    </source>
</evidence>
<sequence length="74" mass="8298">MQVFDHLNSTGIIEFICTKACIRYRVLKISNTAWTALKNGRDMNFTLLLASFTITVCILGVTLHIQLNVIAVVE</sequence>
<keyword evidence="1" id="KW-0472">Membrane</keyword>
<reference evidence="2 3" key="1">
    <citation type="journal article" date="2012" name="Genome Biol.">
        <title>Genome and low-iron response of an oceanic diatom adapted to chronic iron limitation.</title>
        <authorList>
            <person name="Lommer M."/>
            <person name="Specht M."/>
            <person name="Roy A.S."/>
            <person name="Kraemer L."/>
            <person name="Andreson R."/>
            <person name="Gutowska M.A."/>
            <person name="Wolf J."/>
            <person name="Bergner S.V."/>
            <person name="Schilhabel M.B."/>
            <person name="Klostermeier U.C."/>
            <person name="Beiko R.G."/>
            <person name="Rosenstiel P."/>
            <person name="Hippler M."/>
            <person name="Laroche J."/>
        </authorList>
    </citation>
    <scope>NUCLEOTIDE SEQUENCE [LARGE SCALE GENOMIC DNA]</scope>
    <source>
        <strain evidence="2 3">CCMP1005</strain>
    </source>
</reference>
<dbReference type="AlphaFoldDB" id="K0TB37"/>
<dbReference type="Proteomes" id="UP000266841">
    <property type="component" value="Unassembled WGS sequence"/>
</dbReference>
<keyword evidence="1" id="KW-1133">Transmembrane helix</keyword>
<name>K0TB37_THAOC</name>
<evidence type="ECO:0000313" key="3">
    <source>
        <dbReference type="Proteomes" id="UP000266841"/>
    </source>
</evidence>
<dbReference type="EMBL" id="AGNL01003768">
    <property type="protein sequence ID" value="EJK74339.1"/>
    <property type="molecule type" value="Genomic_DNA"/>
</dbReference>
<comment type="caution">
    <text evidence="2">The sequence shown here is derived from an EMBL/GenBank/DDBJ whole genome shotgun (WGS) entry which is preliminary data.</text>
</comment>
<keyword evidence="3" id="KW-1185">Reference proteome</keyword>